<dbReference type="Proteomes" id="UP001429745">
    <property type="component" value="Unassembled WGS sequence"/>
</dbReference>
<feature type="chain" id="PRO_5046010986" evidence="4">
    <location>
        <begin position="27"/>
        <end position="334"/>
    </location>
</feature>
<dbReference type="SUPFAM" id="SSF53850">
    <property type="entry name" value="Periplasmic binding protein-like II"/>
    <property type="match status" value="1"/>
</dbReference>
<dbReference type="Gene3D" id="3.40.190.10">
    <property type="entry name" value="Periplasmic binding protein-like II"/>
    <property type="match status" value="2"/>
</dbReference>
<evidence type="ECO:0000256" key="1">
    <source>
        <dbReference type="ARBA" id="ARBA00004418"/>
    </source>
</evidence>
<evidence type="ECO:0000256" key="2">
    <source>
        <dbReference type="ARBA" id="ARBA00010742"/>
    </source>
</evidence>
<comment type="caution">
    <text evidence="6">The sequence shown here is derived from an EMBL/GenBank/DDBJ whole genome shotgun (WGS) entry which is preliminary data.</text>
</comment>
<accession>A0ABX1K966</accession>
<dbReference type="RefSeq" id="WP_168911947.1">
    <property type="nucleotide sequence ID" value="NZ_JABACI010000001.1"/>
</dbReference>
<dbReference type="PROSITE" id="PS51257">
    <property type="entry name" value="PROKAR_LIPOPROTEIN"/>
    <property type="match status" value="1"/>
</dbReference>
<evidence type="ECO:0000256" key="3">
    <source>
        <dbReference type="ARBA" id="ARBA00022729"/>
    </source>
</evidence>
<dbReference type="PANTHER" id="PTHR30024:SF47">
    <property type="entry name" value="TAURINE-BINDING PERIPLASMIC PROTEIN"/>
    <property type="match status" value="1"/>
</dbReference>
<dbReference type="EMBL" id="JABACI010000001">
    <property type="protein sequence ID" value="NLP83551.1"/>
    <property type="molecule type" value="Genomic_DNA"/>
</dbReference>
<protein>
    <submittedName>
        <fullName evidence="6">ABC transporter substrate-binding protein</fullName>
    </submittedName>
</protein>
<dbReference type="Pfam" id="PF09084">
    <property type="entry name" value="NMT1"/>
    <property type="match status" value="1"/>
</dbReference>
<evidence type="ECO:0000313" key="7">
    <source>
        <dbReference type="Proteomes" id="UP001429745"/>
    </source>
</evidence>
<comment type="subcellular location">
    <subcellularLocation>
        <location evidence="1">Periplasm</location>
    </subcellularLocation>
</comment>
<dbReference type="InterPro" id="IPR015168">
    <property type="entry name" value="SsuA/THI5"/>
</dbReference>
<reference evidence="6 7" key="1">
    <citation type="submission" date="2020-04" db="EMBL/GenBank/DDBJ databases">
        <title>CFH 90308 Microbacterium sp.</title>
        <authorList>
            <person name="Nie G."/>
            <person name="Ming H."/>
            <person name="Xia T."/>
        </authorList>
    </citation>
    <scope>NUCLEOTIDE SEQUENCE [LARGE SCALE GENOMIC DNA]</scope>
    <source>
        <strain evidence="6 7">CFH 90308</strain>
    </source>
</reference>
<gene>
    <name evidence="6" type="ORF">HF576_06820</name>
</gene>
<keyword evidence="7" id="KW-1185">Reference proteome</keyword>
<comment type="similarity">
    <text evidence="2">Belongs to the bacterial solute-binding protein SsuA/TauA family.</text>
</comment>
<feature type="signal peptide" evidence="4">
    <location>
        <begin position="1"/>
        <end position="26"/>
    </location>
</feature>
<organism evidence="6 7">
    <name type="scientific">Microbacterium salsuginis</name>
    <dbReference type="NCBI Taxonomy" id="2722803"/>
    <lineage>
        <taxon>Bacteria</taxon>
        <taxon>Bacillati</taxon>
        <taxon>Actinomycetota</taxon>
        <taxon>Actinomycetes</taxon>
        <taxon>Micrococcales</taxon>
        <taxon>Microbacteriaceae</taxon>
        <taxon>Microbacterium</taxon>
    </lineage>
</organism>
<dbReference type="PANTHER" id="PTHR30024">
    <property type="entry name" value="ALIPHATIC SULFONATES-BINDING PROTEIN-RELATED"/>
    <property type="match status" value="1"/>
</dbReference>
<sequence length="334" mass="34839">MKTREMWIRRLAAPAFAGVVAAGLLAGCSSDAGTAPSEAAESGAGGETEVVEVAVLPTSNMAAVHLGVQEGFFADEGLELNMTTVGGGAEMVAGLQAGSFDFVAVGYVPLFTAAANGLPLVMISANDVGGATAEEEWQTVVAGADSDVQSVEDLEGATIGVNALKGVAEATIRASLQQQDVDDSTVQFVEVPFSEVPAAVANGTVDAAFASEPFITQTLADGGRIVDTPSYNLGENFPNGVWATTRDLVESSPDVVDRFARAIAASIDYAVENPDAVREILPTYTALTPELADEIRLPIFRSELDRPQLEKLGELLMDFGVIDEAPNLDELTRD</sequence>
<name>A0ABX1K966_9MICO</name>
<proteinExistence type="inferred from homology"/>
<evidence type="ECO:0000256" key="4">
    <source>
        <dbReference type="SAM" id="SignalP"/>
    </source>
</evidence>
<keyword evidence="3 4" id="KW-0732">Signal</keyword>
<evidence type="ECO:0000313" key="6">
    <source>
        <dbReference type="EMBL" id="NLP83551.1"/>
    </source>
</evidence>
<dbReference type="SMART" id="SM00062">
    <property type="entry name" value="PBPb"/>
    <property type="match status" value="1"/>
</dbReference>
<dbReference type="InterPro" id="IPR001638">
    <property type="entry name" value="Solute-binding_3/MltF_N"/>
</dbReference>
<evidence type="ECO:0000259" key="5">
    <source>
        <dbReference type="SMART" id="SM00062"/>
    </source>
</evidence>
<feature type="domain" description="Solute-binding protein family 3/N-terminal" evidence="5">
    <location>
        <begin position="50"/>
        <end position="273"/>
    </location>
</feature>